<protein>
    <recommendedName>
        <fullName evidence="3">DUF4238 domain-containing protein</fullName>
    </recommendedName>
</protein>
<reference evidence="1 2" key="1">
    <citation type="submission" date="2016-11" db="EMBL/GenBank/DDBJ databases">
        <authorList>
            <person name="Jaros S."/>
            <person name="Januszkiewicz K."/>
            <person name="Wedrychowicz H."/>
        </authorList>
    </citation>
    <scope>NUCLEOTIDE SEQUENCE [LARGE SCALE GENOMIC DNA]</scope>
    <source>
        <strain evidence="1 2">DSM 8605</strain>
    </source>
</reference>
<name>A0A1M5RCR4_9CLOT</name>
<dbReference type="STRING" id="1121316.SAMN02745207_00462"/>
<evidence type="ECO:0008006" key="3">
    <source>
        <dbReference type="Google" id="ProtNLM"/>
    </source>
</evidence>
<accession>A0A1M5RCR4</accession>
<dbReference type="InterPro" id="IPR025332">
    <property type="entry name" value="DUF4238"/>
</dbReference>
<dbReference type="Pfam" id="PF14022">
    <property type="entry name" value="DUF4238"/>
    <property type="match status" value="1"/>
</dbReference>
<evidence type="ECO:0000313" key="1">
    <source>
        <dbReference type="EMBL" id="SHH24142.1"/>
    </source>
</evidence>
<gene>
    <name evidence="1" type="ORF">SAMN02745207_00462</name>
</gene>
<sequence length="337" mass="39881">MSNLVKNQHYVPQRYLKYFANNIIKKGKTIARLNIFDKEKAQIRYNQNVESIASERFFYDVNFETLIKEAEEEEIDIEQEYIDLVNHVDKQTIEHTFATKVETTMFNPIAEIVTSYIMLKKEAYLYTSVIHESKKPTIAYYLSLQLIRTKEFREKLIQIHEKVPSLLIRKNLSGEIEEELLNNVKFKLKKSRINMYHNQALLDTERIQEYSMCFLNHIWFIAVNETPISFCTSDNPLVLYGHLGENGIKSKGVEIVFPISSKLALIMRELEYFNNDIYLNNKFVDVDESFVLYCNSLQVHQSYRCIFSNNKDFVFAKKIIEENPKLKNTKRDRFLIC</sequence>
<keyword evidence="2" id="KW-1185">Reference proteome</keyword>
<organism evidence="1 2">
    <name type="scientific">Clostridium grantii DSM 8605</name>
    <dbReference type="NCBI Taxonomy" id="1121316"/>
    <lineage>
        <taxon>Bacteria</taxon>
        <taxon>Bacillati</taxon>
        <taxon>Bacillota</taxon>
        <taxon>Clostridia</taxon>
        <taxon>Eubacteriales</taxon>
        <taxon>Clostridiaceae</taxon>
        <taxon>Clostridium</taxon>
    </lineage>
</organism>
<dbReference type="OrthoDB" id="581042at2"/>
<dbReference type="Proteomes" id="UP000184447">
    <property type="component" value="Unassembled WGS sequence"/>
</dbReference>
<dbReference type="RefSeq" id="WP_073336601.1">
    <property type="nucleotide sequence ID" value="NZ_FQXM01000003.1"/>
</dbReference>
<proteinExistence type="predicted"/>
<dbReference type="AlphaFoldDB" id="A0A1M5RCR4"/>
<dbReference type="EMBL" id="FQXM01000003">
    <property type="protein sequence ID" value="SHH24142.1"/>
    <property type="molecule type" value="Genomic_DNA"/>
</dbReference>
<evidence type="ECO:0000313" key="2">
    <source>
        <dbReference type="Proteomes" id="UP000184447"/>
    </source>
</evidence>